<keyword evidence="6 8" id="KW-1133">Transmembrane helix</keyword>
<dbReference type="Gene3D" id="1.20.1530.20">
    <property type="match status" value="1"/>
</dbReference>
<dbReference type="EMBL" id="CP004372">
    <property type="protein sequence ID" value="AHM02511.1"/>
    <property type="molecule type" value="Genomic_DNA"/>
</dbReference>
<keyword evidence="5 8" id="KW-0812">Transmembrane</keyword>
<sequence>MLSIALAIAPIFLLIVTGYVLRRGGIPSMEFWNLNDRLVYFVLMPALFFVRISEADLSDPVLVPFALTLYGGFFAAVAFGSLAAWWLGRGGAVGTSVMQGAGRFNTFIALAVAEALHGMPGLQLAVLGAAVLVPVVNLTVVSAFAVMLPRPGGRVVRGALVSLGTNPLILSILAAIAFNALGWAPIPVISDTLSVLGQAALPIMLLCVGANLKIRGLSADCKPMALSAIGKLVVFPLVILGVALLVGLDPLAGQVALIYGALPTGGRLHAGAAVGGRCAPDGRDDHGSDGARLCGNAALAVSRGAAFRWLSRCPLHLGKKTPAGATSGAEGLHAPRRRFAGRGRKAVKALLRGGETG</sequence>
<dbReference type="Proteomes" id="UP000019593">
    <property type="component" value="Chromosome"/>
</dbReference>
<dbReference type="Pfam" id="PF03547">
    <property type="entry name" value="Mem_trans"/>
    <property type="match status" value="1"/>
</dbReference>
<keyword evidence="10" id="KW-1185">Reference proteome</keyword>
<dbReference type="STRING" id="1294273.roselon_00044"/>
<evidence type="ECO:0000256" key="2">
    <source>
        <dbReference type="ARBA" id="ARBA00010145"/>
    </source>
</evidence>
<evidence type="ECO:0000256" key="4">
    <source>
        <dbReference type="ARBA" id="ARBA00022475"/>
    </source>
</evidence>
<feature type="transmembrane region" description="Helical" evidence="8">
    <location>
        <begin position="61"/>
        <end position="87"/>
    </location>
</feature>
<protein>
    <recommendedName>
        <fullName evidence="11">Transporter</fullName>
    </recommendedName>
</protein>
<evidence type="ECO:0000256" key="1">
    <source>
        <dbReference type="ARBA" id="ARBA00004651"/>
    </source>
</evidence>
<keyword evidence="7 8" id="KW-0472">Membrane</keyword>
<dbReference type="PANTHER" id="PTHR36838:SF4">
    <property type="entry name" value="AUXIN EFFLUX CARRIER FAMILY PROTEIN"/>
    <property type="match status" value="1"/>
</dbReference>
<feature type="transmembrane region" description="Helical" evidence="8">
    <location>
        <begin position="38"/>
        <end position="54"/>
    </location>
</feature>
<evidence type="ECO:0000256" key="3">
    <source>
        <dbReference type="ARBA" id="ARBA00022448"/>
    </source>
</evidence>
<keyword evidence="4" id="KW-1003">Cell membrane</keyword>
<dbReference type="RefSeq" id="WP_245605383.1">
    <property type="nucleotide sequence ID" value="NZ_CP004372.1"/>
</dbReference>
<keyword evidence="3" id="KW-0813">Transport</keyword>
<dbReference type="AlphaFoldDB" id="W8S1C0"/>
<dbReference type="InterPro" id="IPR004776">
    <property type="entry name" value="Mem_transp_PIN-like"/>
</dbReference>
<evidence type="ECO:0000313" key="10">
    <source>
        <dbReference type="Proteomes" id="UP000019593"/>
    </source>
</evidence>
<evidence type="ECO:0000256" key="5">
    <source>
        <dbReference type="ARBA" id="ARBA00022692"/>
    </source>
</evidence>
<name>W8S1C0_9RHOB</name>
<dbReference type="GO" id="GO:0005886">
    <property type="term" value="C:plasma membrane"/>
    <property type="evidence" value="ECO:0007669"/>
    <property type="project" value="UniProtKB-SubCell"/>
</dbReference>
<dbReference type="InterPro" id="IPR038770">
    <property type="entry name" value="Na+/solute_symporter_sf"/>
</dbReference>
<dbReference type="HOGENOM" id="CLU_056175_3_1_5"/>
<evidence type="ECO:0000313" key="9">
    <source>
        <dbReference type="EMBL" id="AHM02511.1"/>
    </source>
</evidence>
<accession>W8S1C0</accession>
<feature type="transmembrane region" description="Helical" evidence="8">
    <location>
        <begin position="124"/>
        <end position="148"/>
    </location>
</feature>
<feature type="transmembrane region" description="Helical" evidence="8">
    <location>
        <begin position="160"/>
        <end position="181"/>
    </location>
</feature>
<organism evidence="9 10">
    <name type="scientific">Roseicyclus elongatus DSM 19469</name>
    <dbReference type="NCBI Taxonomy" id="1294273"/>
    <lineage>
        <taxon>Bacteria</taxon>
        <taxon>Pseudomonadati</taxon>
        <taxon>Pseudomonadota</taxon>
        <taxon>Alphaproteobacteria</taxon>
        <taxon>Rhodobacterales</taxon>
        <taxon>Roseobacteraceae</taxon>
        <taxon>Roseicyclus</taxon>
    </lineage>
</organism>
<comment type="subcellular location">
    <subcellularLocation>
        <location evidence="1">Cell membrane</location>
        <topology evidence="1">Multi-pass membrane protein</topology>
    </subcellularLocation>
</comment>
<evidence type="ECO:0000256" key="6">
    <source>
        <dbReference type="ARBA" id="ARBA00022989"/>
    </source>
</evidence>
<dbReference type="KEGG" id="red:roselon_00044"/>
<dbReference type="GO" id="GO:0055085">
    <property type="term" value="P:transmembrane transport"/>
    <property type="evidence" value="ECO:0007669"/>
    <property type="project" value="InterPro"/>
</dbReference>
<reference evidence="9 10" key="1">
    <citation type="submission" date="2013-03" db="EMBL/GenBank/DDBJ databases">
        <authorList>
            <person name="Fiebig A."/>
            <person name="Goeker M."/>
            <person name="Klenk H.-P.P."/>
        </authorList>
    </citation>
    <scope>NUCLEOTIDE SEQUENCE [LARGE SCALE GENOMIC DNA]</scope>
    <source>
        <strain evidence="10">DSM 19469</strain>
    </source>
</reference>
<evidence type="ECO:0000256" key="8">
    <source>
        <dbReference type="SAM" id="Phobius"/>
    </source>
</evidence>
<gene>
    <name evidence="9" type="ORF">roselon_00044</name>
</gene>
<proteinExistence type="inferred from homology"/>
<evidence type="ECO:0008006" key="11">
    <source>
        <dbReference type="Google" id="ProtNLM"/>
    </source>
</evidence>
<feature type="transmembrane region" description="Helical" evidence="8">
    <location>
        <begin position="224"/>
        <end position="248"/>
    </location>
</feature>
<dbReference type="PANTHER" id="PTHR36838">
    <property type="entry name" value="AUXIN EFFLUX CARRIER FAMILY PROTEIN"/>
    <property type="match status" value="1"/>
</dbReference>
<comment type="similarity">
    <text evidence="2">Belongs to the auxin efflux carrier (TC 2.A.69) family.</text>
</comment>
<feature type="transmembrane region" description="Helical" evidence="8">
    <location>
        <begin position="193"/>
        <end position="212"/>
    </location>
</feature>
<evidence type="ECO:0000256" key="7">
    <source>
        <dbReference type="ARBA" id="ARBA00023136"/>
    </source>
</evidence>
<dbReference type="eggNOG" id="COG0679">
    <property type="taxonomic scope" value="Bacteria"/>
</dbReference>